<reference evidence="1 2" key="1">
    <citation type="journal article" date="2007" name="Int. J. Syst. Evol. Microbiol.">
        <title>Paenibacillus ginsengarvi sp. nov., isolated from soil from ginseng cultivation.</title>
        <authorList>
            <person name="Yoon M.H."/>
            <person name="Ten L.N."/>
            <person name="Im W.T."/>
        </authorList>
    </citation>
    <scope>NUCLEOTIDE SEQUENCE [LARGE SCALE GENOMIC DNA]</scope>
    <source>
        <strain evidence="1 2">KCTC 13059</strain>
    </source>
</reference>
<dbReference type="AlphaFoldDB" id="A0A3B0CH40"/>
<name>A0A3B0CH40_9BACL</name>
<proteinExistence type="predicted"/>
<comment type="caution">
    <text evidence="1">The sequence shown here is derived from an EMBL/GenBank/DDBJ whole genome shotgun (WGS) entry which is preliminary data.</text>
</comment>
<dbReference type="OrthoDB" id="177802at2"/>
<dbReference type="Proteomes" id="UP000282311">
    <property type="component" value="Unassembled WGS sequence"/>
</dbReference>
<keyword evidence="2" id="KW-1185">Reference proteome</keyword>
<dbReference type="EMBL" id="RBAH01000011">
    <property type="protein sequence ID" value="RKN83749.1"/>
    <property type="molecule type" value="Genomic_DNA"/>
</dbReference>
<accession>A0A3B0CH40</accession>
<sequence>MIQVEAADESGQAIEGFSFDDMEPLYGDSLGEAVRWKSGAGLERLEGRPVRLRFRLKDADLYAFQVV</sequence>
<evidence type="ECO:0000313" key="1">
    <source>
        <dbReference type="EMBL" id="RKN83749.1"/>
    </source>
</evidence>
<organism evidence="1 2">
    <name type="scientific">Paenibacillus ginsengarvi</name>
    <dbReference type="NCBI Taxonomy" id="400777"/>
    <lineage>
        <taxon>Bacteria</taxon>
        <taxon>Bacillati</taxon>
        <taxon>Bacillota</taxon>
        <taxon>Bacilli</taxon>
        <taxon>Bacillales</taxon>
        <taxon>Paenibacillaceae</taxon>
        <taxon>Paenibacillus</taxon>
    </lineage>
</organism>
<protein>
    <submittedName>
        <fullName evidence="1">Uncharacterized protein</fullName>
    </submittedName>
</protein>
<evidence type="ECO:0000313" key="2">
    <source>
        <dbReference type="Proteomes" id="UP000282311"/>
    </source>
</evidence>
<gene>
    <name evidence="1" type="ORF">D7M11_16255</name>
</gene>